<dbReference type="Proteomes" id="UP000198870">
    <property type="component" value="Unassembled WGS sequence"/>
</dbReference>
<sequence>MESENRNRIGVASLFDAEEIKEYFNTFFILLSGIEFVIFVAHFIGSIGPESGPFPWKQYFFVSFIAPLVMVFLIGLVVIGFNFYLFGNAPDIEPEEGADGEEEGRGRGNLGRTFQSFISVIHQLPALAGIFILGLGSVVLYKLDVILATIGHVGERTAYYLFIGLGALVAGTLIFLLFWLFWKFKLQKYQMEQRWNYRNRVMEKTGLIILDNNTVINEEGKVLVTDESLKQIEGDIIEEKLLPEFKDVEERISQ</sequence>
<evidence type="ECO:0000256" key="1">
    <source>
        <dbReference type="SAM" id="Phobius"/>
    </source>
</evidence>
<feature type="transmembrane region" description="Helical" evidence="1">
    <location>
        <begin position="159"/>
        <end position="182"/>
    </location>
</feature>
<dbReference type="EMBL" id="FMUX01000018">
    <property type="protein sequence ID" value="SCY72126.1"/>
    <property type="molecule type" value="Genomic_DNA"/>
</dbReference>
<dbReference type="OrthoDB" id="5415347at2"/>
<gene>
    <name evidence="2" type="ORF">SAMN05216233_11841</name>
</gene>
<evidence type="ECO:0000313" key="3">
    <source>
        <dbReference type="Proteomes" id="UP000198870"/>
    </source>
</evidence>
<organism evidence="2 3">
    <name type="scientific">Desulfoluna spongiiphila</name>
    <dbReference type="NCBI Taxonomy" id="419481"/>
    <lineage>
        <taxon>Bacteria</taxon>
        <taxon>Pseudomonadati</taxon>
        <taxon>Thermodesulfobacteriota</taxon>
        <taxon>Desulfobacteria</taxon>
        <taxon>Desulfobacterales</taxon>
        <taxon>Desulfolunaceae</taxon>
        <taxon>Desulfoluna</taxon>
    </lineage>
</organism>
<dbReference type="AlphaFoldDB" id="A0A1G5I7K9"/>
<feature type="transmembrane region" description="Helical" evidence="1">
    <location>
        <begin position="117"/>
        <end position="139"/>
    </location>
</feature>
<keyword evidence="1" id="KW-0812">Transmembrane</keyword>
<accession>A0A1G5I7K9</accession>
<keyword evidence="1" id="KW-0472">Membrane</keyword>
<dbReference type="RefSeq" id="WP_092213433.1">
    <property type="nucleotide sequence ID" value="NZ_FMUX01000018.1"/>
</dbReference>
<feature type="transmembrane region" description="Helical" evidence="1">
    <location>
        <begin position="27"/>
        <end position="47"/>
    </location>
</feature>
<evidence type="ECO:0000313" key="2">
    <source>
        <dbReference type="EMBL" id="SCY72126.1"/>
    </source>
</evidence>
<reference evidence="2 3" key="1">
    <citation type="submission" date="2016-10" db="EMBL/GenBank/DDBJ databases">
        <authorList>
            <person name="de Groot N.N."/>
        </authorList>
    </citation>
    <scope>NUCLEOTIDE SEQUENCE [LARGE SCALE GENOMIC DNA]</scope>
    <source>
        <strain evidence="2 3">AA1</strain>
    </source>
</reference>
<name>A0A1G5I7K9_9BACT</name>
<feature type="transmembrane region" description="Helical" evidence="1">
    <location>
        <begin position="59"/>
        <end position="85"/>
    </location>
</feature>
<proteinExistence type="predicted"/>
<protein>
    <submittedName>
        <fullName evidence="2">Uncharacterized protein</fullName>
    </submittedName>
</protein>
<keyword evidence="3" id="KW-1185">Reference proteome</keyword>
<keyword evidence="1" id="KW-1133">Transmembrane helix</keyword>